<accession>A0AAE9WAW0</accession>
<gene>
    <name evidence="5" type="primary">rpl13</name>
    <name evidence="5" type="ORF">SOMG_00395</name>
</gene>
<sequence>MAIHVKGQLPNAHFHKDWQRYVKTWFDQPGRKLHRRQARQTKAAKIAPRPVEALRPAVKPPTIRYNMKIRAGRGFTLEELKAAGVSRRVAPTIGIPVDHRRRNRSEESLQRNVERLKAYLAHLIVFPRKAGQPKKGDATDVSGAKQADASVVFPITQEAVEEAKPITEDAKKFQAFNTLTNERAHARHLGARIAYAKKRAEEAEAKKK</sequence>
<keyword evidence="6" id="KW-1185">Reference proteome</keyword>
<dbReference type="AlphaFoldDB" id="A0AAE9WAW0"/>
<dbReference type="PROSITE" id="PS01104">
    <property type="entry name" value="RIBOSOMAL_L13E"/>
    <property type="match status" value="1"/>
</dbReference>
<dbReference type="PANTHER" id="PTHR11722">
    <property type="entry name" value="60S RIBOSOMAL PROTEIN L13"/>
    <property type="match status" value="1"/>
</dbReference>
<dbReference type="Gene3D" id="1.20.5.110">
    <property type="match status" value="1"/>
</dbReference>
<dbReference type="EMBL" id="CP115611">
    <property type="protein sequence ID" value="WBW72264.1"/>
    <property type="molecule type" value="Genomic_DNA"/>
</dbReference>
<proteinExistence type="inferred from homology"/>
<comment type="similarity">
    <text evidence="1 4">Belongs to the eukaryotic ribosomal protein eL13 family.</text>
</comment>
<reference evidence="5 6" key="1">
    <citation type="journal article" date="2023" name="G3 (Bethesda)">
        <title>A high-quality reference genome for the fission yeast Schizosaccharomyces osmophilus.</title>
        <authorList>
            <person name="Jia G.S."/>
            <person name="Zhang W.C."/>
            <person name="Liang Y."/>
            <person name="Liu X.H."/>
            <person name="Rhind N."/>
            <person name="Pidoux A."/>
            <person name="Brysch-Herzberg M."/>
            <person name="Du L.L."/>
        </authorList>
    </citation>
    <scope>NUCLEOTIDE SEQUENCE [LARGE SCALE GENOMIC DNA]</scope>
    <source>
        <strain evidence="5 6">CBS 15793</strain>
    </source>
</reference>
<evidence type="ECO:0000256" key="4">
    <source>
        <dbReference type="RuleBase" id="RU000572"/>
    </source>
</evidence>
<organism evidence="5 6">
    <name type="scientific">Schizosaccharomyces osmophilus</name>
    <dbReference type="NCBI Taxonomy" id="2545709"/>
    <lineage>
        <taxon>Eukaryota</taxon>
        <taxon>Fungi</taxon>
        <taxon>Dikarya</taxon>
        <taxon>Ascomycota</taxon>
        <taxon>Taphrinomycotina</taxon>
        <taxon>Schizosaccharomycetes</taxon>
        <taxon>Schizosaccharomycetales</taxon>
        <taxon>Schizosaccharomycetaceae</taxon>
        <taxon>Schizosaccharomyces</taxon>
    </lineage>
</organism>
<evidence type="ECO:0000256" key="3">
    <source>
        <dbReference type="ARBA" id="ARBA00023274"/>
    </source>
</evidence>
<dbReference type="GeneID" id="80873878"/>
<protein>
    <recommendedName>
        <fullName evidence="4">60S ribosomal protein L13</fullName>
    </recommendedName>
</protein>
<dbReference type="InterPro" id="IPR001380">
    <property type="entry name" value="Ribosomal_eL13"/>
</dbReference>
<dbReference type="Pfam" id="PF01294">
    <property type="entry name" value="Ribosomal_L13e"/>
    <property type="match status" value="1"/>
</dbReference>
<dbReference type="Proteomes" id="UP001212411">
    <property type="component" value="Chromosome 1"/>
</dbReference>
<dbReference type="InterPro" id="IPR018256">
    <property type="entry name" value="Ribosomal_eL13_CS"/>
</dbReference>
<evidence type="ECO:0000313" key="5">
    <source>
        <dbReference type="EMBL" id="WBW72264.1"/>
    </source>
</evidence>
<keyword evidence="2 4" id="KW-0689">Ribosomal protein</keyword>
<evidence type="ECO:0000256" key="1">
    <source>
        <dbReference type="ARBA" id="ARBA00005640"/>
    </source>
</evidence>
<name>A0AAE9WAW0_9SCHI</name>
<dbReference type="KEGG" id="som:SOMG_00395"/>
<evidence type="ECO:0000256" key="2">
    <source>
        <dbReference type="ARBA" id="ARBA00022980"/>
    </source>
</evidence>
<evidence type="ECO:0000313" key="6">
    <source>
        <dbReference type="Proteomes" id="UP001212411"/>
    </source>
</evidence>
<keyword evidence="3 4" id="KW-0687">Ribonucleoprotein</keyword>
<dbReference type="GO" id="GO:0022625">
    <property type="term" value="C:cytosolic large ribosomal subunit"/>
    <property type="evidence" value="ECO:0007669"/>
    <property type="project" value="TreeGrafter"/>
</dbReference>
<dbReference type="PANTHER" id="PTHR11722:SF0">
    <property type="entry name" value="LARGE RIBOSOMAL SUBUNIT PROTEIN EL13"/>
    <property type="match status" value="1"/>
</dbReference>
<dbReference type="GO" id="GO:0003735">
    <property type="term" value="F:structural constituent of ribosome"/>
    <property type="evidence" value="ECO:0007669"/>
    <property type="project" value="InterPro"/>
</dbReference>
<dbReference type="RefSeq" id="XP_056036507.1">
    <property type="nucleotide sequence ID" value="XM_056179189.1"/>
</dbReference>
<dbReference type="GO" id="GO:0006412">
    <property type="term" value="P:translation"/>
    <property type="evidence" value="ECO:0007669"/>
    <property type="project" value="InterPro"/>
</dbReference>
<dbReference type="GO" id="GO:0003723">
    <property type="term" value="F:RNA binding"/>
    <property type="evidence" value="ECO:0007669"/>
    <property type="project" value="TreeGrafter"/>
</dbReference>
<dbReference type="HAMAP" id="MF_00499">
    <property type="entry name" value="Ribosomal_eL13"/>
    <property type="match status" value="1"/>
</dbReference>